<protein>
    <submittedName>
        <fullName evidence="4">NAD(P)H-dependent flavin oxidoreductase YrpB (Nitropropane dioxygenase family)</fullName>
    </submittedName>
</protein>
<reference evidence="4 5" key="1">
    <citation type="submission" date="2020-08" db="EMBL/GenBank/DDBJ databases">
        <title>Genomic Encyclopedia of Type Strains, Phase IV (KMG-IV): sequencing the most valuable type-strain genomes for metagenomic binning, comparative biology and taxonomic classification.</title>
        <authorList>
            <person name="Goeker M."/>
        </authorList>
    </citation>
    <scope>NUCLEOTIDE SEQUENCE [LARGE SCALE GENOMIC DNA]</scope>
    <source>
        <strain evidence="4 5">DSM 29007</strain>
    </source>
</reference>
<accession>A0A841H1F8</accession>
<organism evidence="4 5">
    <name type="scientific">Longimicrobium terrae</name>
    <dbReference type="NCBI Taxonomy" id="1639882"/>
    <lineage>
        <taxon>Bacteria</taxon>
        <taxon>Pseudomonadati</taxon>
        <taxon>Gemmatimonadota</taxon>
        <taxon>Longimicrobiia</taxon>
        <taxon>Longimicrobiales</taxon>
        <taxon>Longimicrobiaceae</taxon>
        <taxon>Longimicrobium</taxon>
    </lineage>
</organism>
<keyword evidence="2" id="KW-0288">FMN</keyword>
<dbReference type="InterPro" id="IPR013785">
    <property type="entry name" value="Aldolase_TIM"/>
</dbReference>
<dbReference type="CDD" id="cd04730">
    <property type="entry name" value="NPD_like"/>
    <property type="match status" value="1"/>
</dbReference>
<dbReference type="EMBL" id="JACHIA010000011">
    <property type="protein sequence ID" value="MBB6071840.1"/>
    <property type="molecule type" value="Genomic_DNA"/>
</dbReference>
<dbReference type="PANTHER" id="PTHR32332">
    <property type="entry name" value="2-NITROPROPANE DIOXYGENASE"/>
    <property type="match status" value="1"/>
</dbReference>
<dbReference type="SUPFAM" id="SSF51412">
    <property type="entry name" value="Inosine monophosphate dehydrogenase (IMPDH)"/>
    <property type="match status" value="1"/>
</dbReference>
<dbReference type="Pfam" id="PF03060">
    <property type="entry name" value="NMO"/>
    <property type="match status" value="1"/>
</dbReference>
<name>A0A841H1F8_9BACT</name>
<keyword evidence="5" id="KW-1185">Reference proteome</keyword>
<dbReference type="RefSeq" id="WP_205761602.1">
    <property type="nucleotide sequence ID" value="NZ_JABDTL010000001.1"/>
</dbReference>
<dbReference type="GO" id="GO:0018580">
    <property type="term" value="F:nitronate monooxygenase activity"/>
    <property type="evidence" value="ECO:0007669"/>
    <property type="project" value="InterPro"/>
</dbReference>
<dbReference type="GO" id="GO:0051213">
    <property type="term" value="F:dioxygenase activity"/>
    <property type="evidence" value="ECO:0007669"/>
    <property type="project" value="UniProtKB-KW"/>
</dbReference>
<evidence type="ECO:0000313" key="5">
    <source>
        <dbReference type="Proteomes" id="UP000582837"/>
    </source>
</evidence>
<comment type="caution">
    <text evidence="4">The sequence shown here is derived from an EMBL/GenBank/DDBJ whole genome shotgun (WGS) entry which is preliminary data.</text>
</comment>
<dbReference type="InterPro" id="IPR004136">
    <property type="entry name" value="NMO"/>
</dbReference>
<evidence type="ECO:0000256" key="2">
    <source>
        <dbReference type="ARBA" id="ARBA00022643"/>
    </source>
</evidence>
<dbReference type="Proteomes" id="UP000582837">
    <property type="component" value="Unassembled WGS sequence"/>
</dbReference>
<keyword evidence="3" id="KW-0560">Oxidoreductase</keyword>
<sequence>MIASVTHPLIIQGGMGVGVSNWVLAKAVALRGHMGVVSGTSIDSLMIRRLQDGDMGGHIRRAMEAFPFPDVCTDVLTRYFRPDGLGEGESYKEIPMYRQVVSKVREQLTVLASFVEVYLAKEGHSGPVGINLLTKVQMPNLATLYGAMLAQVDYVLMGAGIPKDIPGVLDRFAAHEPASMKFDVEGLARDETAVLSFDPRVHSATPPVPMKRPYFLPIIASNSLATMLVRKASGRVDGFIIEAPTAGGHNAPPRGELTLNERGEPIYGERDEVDLEKMKDHGLPFWLAGSAGSPERLQAALDAGAAGIQVGTLFAYAEESGITPELKADVIRQAQEDRIDVLTDGRASPTGFPFKVVQIGGTMADPATYAKRKRVCDLGYLREAYRRPDGRIDYRCAAEPVDTYVKKGGCVEDTAGRKCLCNALFAVVGHPQHRTDGSVEQPLITSGDELKNIRRFIGSDRSGYTAGEVIDYLMSGLREIRRFIPTMSVPQQQTSARS</sequence>
<gene>
    <name evidence="4" type="ORF">HNQ61_003500</name>
</gene>
<dbReference type="Gene3D" id="3.20.20.70">
    <property type="entry name" value="Aldolase class I"/>
    <property type="match status" value="1"/>
</dbReference>
<proteinExistence type="predicted"/>
<evidence type="ECO:0000313" key="4">
    <source>
        <dbReference type="EMBL" id="MBB6071840.1"/>
    </source>
</evidence>
<keyword evidence="4" id="KW-0223">Dioxygenase</keyword>
<evidence type="ECO:0000256" key="1">
    <source>
        <dbReference type="ARBA" id="ARBA00022630"/>
    </source>
</evidence>
<evidence type="ECO:0000256" key="3">
    <source>
        <dbReference type="ARBA" id="ARBA00023002"/>
    </source>
</evidence>
<dbReference type="AlphaFoldDB" id="A0A841H1F8"/>
<keyword evidence="1" id="KW-0285">Flavoprotein</keyword>
<dbReference type="PANTHER" id="PTHR32332:SF33">
    <property type="entry name" value="NITRONATE MONOOXYGENASE DOMAIN-CONTAINING PROTEIN"/>
    <property type="match status" value="1"/>
</dbReference>